<accession>A0ABN4Q0A0</accession>
<gene>
    <name evidence="1" type="ORF">AWR26_04570</name>
</gene>
<organism evidence="1 2">
    <name type="scientific">Kosakonia oryzae</name>
    <dbReference type="NCBI Taxonomy" id="497725"/>
    <lineage>
        <taxon>Bacteria</taxon>
        <taxon>Pseudomonadati</taxon>
        <taxon>Pseudomonadota</taxon>
        <taxon>Gammaproteobacteria</taxon>
        <taxon>Enterobacterales</taxon>
        <taxon>Enterobacteriaceae</taxon>
        <taxon>Kosakonia</taxon>
    </lineage>
</organism>
<dbReference type="RefSeq" id="WP_064563939.1">
    <property type="nucleotide sequence ID" value="NZ_CP014007.2"/>
</dbReference>
<proteinExistence type="predicted"/>
<keyword evidence="2" id="KW-1185">Reference proteome</keyword>
<reference evidence="1 2" key="1">
    <citation type="submission" date="2021-03" db="EMBL/GenBank/DDBJ databases">
        <authorList>
            <person name="Li Y."/>
            <person name="Li S."/>
            <person name="Chen M."/>
            <person name="Peng G."/>
            <person name="Tan Z."/>
            <person name="An Q."/>
        </authorList>
    </citation>
    <scope>NUCLEOTIDE SEQUENCE [LARGE SCALE GENOMIC DNA]</scope>
    <source>
        <strain evidence="1 2">Ola 51</strain>
    </source>
</reference>
<sequence length="93" mass="10752">MANQGSYLLVVRKREVTRRKAVEPLHKKVLPINTGKTFSYTLRKAVSIVCWWRVLPHDRVVIPEVLIGERSPRVAYSNYTNLRRCAGFFLPAL</sequence>
<evidence type="ECO:0000313" key="1">
    <source>
        <dbReference type="EMBL" id="ANI81458.1"/>
    </source>
</evidence>
<evidence type="ECO:0000313" key="2">
    <source>
        <dbReference type="Proteomes" id="UP000078227"/>
    </source>
</evidence>
<dbReference type="EMBL" id="CP014007">
    <property type="protein sequence ID" value="ANI81458.1"/>
    <property type="molecule type" value="Genomic_DNA"/>
</dbReference>
<dbReference type="Proteomes" id="UP000078227">
    <property type="component" value="Chromosome"/>
</dbReference>
<protein>
    <submittedName>
        <fullName evidence="1">Uncharacterized protein</fullName>
    </submittedName>
</protein>
<name>A0ABN4Q0A0_9ENTR</name>